<dbReference type="Pfam" id="PF01799">
    <property type="entry name" value="Fer2_2"/>
    <property type="match status" value="1"/>
</dbReference>
<protein>
    <submittedName>
        <fullName evidence="7">Molybdopterin-dependent oxidoreductase</fullName>
    </submittedName>
</protein>
<evidence type="ECO:0000256" key="3">
    <source>
        <dbReference type="ARBA" id="ARBA00023002"/>
    </source>
</evidence>
<dbReference type="EMBL" id="CP059399">
    <property type="protein sequence ID" value="QLY32210.1"/>
    <property type="molecule type" value="Genomic_DNA"/>
</dbReference>
<dbReference type="RefSeq" id="WP_181583383.1">
    <property type="nucleotide sequence ID" value="NZ_CP059399.1"/>
</dbReference>
<dbReference type="PANTHER" id="PTHR11908:SF157">
    <property type="entry name" value="XANTHINE DEHYDROGENASE SUBUNIT D-RELATED"/>
    <property type="match status" value="1"/>
</dbReference>
<evidence type="ECO:0000256" key="2">
    <source>
        <dbReference type="ARBA" id="ARBA00022723"/>
    </source>
</evidence>
<dbReference type="Gene3D" id="3.30.365.10">
    <property type="entry name" value="Aldehyde oxidase/xanthine dehydrogenase, molybdopterin binding domain"/>
    <property type="match status" value="4"/>
</dbReference>
<evidence type="ECO:0000259" key="6">
    <source>
        <dbReference type="PROSITE" id="PS51085"/>
    </source>
</evidence>
<sequence>MRFQVDGKPVDSAARPGQCLRTLLRETGHLAPKKGCDAGDCGACTVLVDGAAVHSCVYPAHRADGRAITTAAGLAGAGPNAVQRKFAEHAGFQCGFCTAGMVVTATDLAARGELDPATLPETLKGNLCRCTGYRAIADALTAAAETAVPRLCNQPNDFRSPATSPLPALPCHSTSCGTSDRVQIAPGAPEPGAPGVTGTGAGAPAGARIVTGAEPFTMDFPPVSEVRDSGYPPDVSPDVPPKNPLHLEVLRSPHAHARVVAVETTAAAAIPGVRAVLTFTDSPEIRYSTARHEIREDDPDDTRVLDRVVRFRGQRVAAVVADTLAAARAGCRALRVEYEVLPAVFEPEQALREGAPLLHAGKTAPRIADPDHNVVAEIHGGAGDVTAALASATHVVHGVWETQRVQHVHLETHASVGWLDEDGRLVVRTSTQVPFLVRDELSRVFGLPRERVRVFAARVGGGFGGKQEMFTEDLVALAVLRTGRPVQYELTRTDEFLTTCRHPMRVEVTAGADADGGLTALAVQVLADAGAYGNHSAGVLFHGLTESVALYRCAAKRVDGRSVYTNNVPSGAFRGYGLGQVQFAIESALDELARRAGLDPFEFRRRNVVRPGDDLIGGFCHPEPDLGIVSYGLDQCLDLAEQALRRGNGVAAPGPDWLVGEGMAPSMIATVPPRGHRSTAHAALLADGTCEIRVGTAEFGNGTTTVLAQLAATALGTNIEHIRIRHADTDVTDYDTGTFGSTGITVAGRATHAACEALRRRILRRAVALTGLPTELHTVESGGVRILDRFLTAADLVADGPLRATATHDGTPRSVAFNVHAVRVAVHPGTGEVRILQSIQAADAGTVLNPVQLRGQVEGGVAQAVGTALYEEIRTDSGETTTKTLRHYHIPQFADIPRTEVHFAATTDPLGPLGAKSMSESPYNPVAPALANAIRDAIGVRPHRLPMTADRIWNLLRAGSPAPDQPNSPRTNGIESASEAFTVPL</sequence>
<dbReference type="Proteomes" id="UP000515512">
    <property type="component" value="Chromosome"/>
</dbReference>
<feature type="compositionally biased region" description="Polar residues" evidence="5">
    <location>
        <begin position="965"/>
        <end position="975"/>
    </location>
</feature>
<dbReference type="InterPro" id="IPR036010">
    <property type="entry name" value="2Fe-2S_ferredoxin-like_sf"/>
</dbReference>
<dbReference type="InterPro" id="IPR046867">
    <property type="entry name" value="AldOxase/xan_DH_MoCoBD2"/>
</dbReference>
<dbReference type="SUPFAM" id="SSF56003">
    <property type="entry name" value="Molybdenum cofactor-binding domain"/>
    <property type="match status" value="1"/>
</dbReference>
<dbReference type="PIRSF" id="PIRSF000127">
    <property type="entry name" value="Xanthine_DH"/>
    <property type="match status" value="1"/>
</dbReference>
<dbReference type="InterPro" id="IPR006058">
    <property type="entry name" value="2Fe2S_fd_BS"/>
</dbReference>
<dbReference type="PANTHER" id="PTHR11908">
    <property type="entry name" value="XANTHINE DEHYDROGENASE"/>
    <property type="match status" value="1"/>
</dbReference>
<dbReference type="SUPFAM" id="SSF54292">
    <property type="entry name" value="2Fe-2S ferredoxin-like"/>
    <property type="match status" value="1"/>
</dbReference>
<dbReference type="CDD" id="cd00207">
    <property type="entry name" value="fer2"/>
    <property type="match status" value="1"/>
</dbReference>
<dbReference type="SMART" id="SM01008">
    <property type="entry name" value="Ald_Xan_dh_C"/>
    <property type="match status" value="1"/>
</dbReference>
<dbReference type="InterPro" id="IPR016208">
    <property type="entry name" value="Ald_Oxase/xanthine_DH-like"/>
</dbReference>
<dbReference type="InterPro" id="IPR000674">
    <property type="entry name" value="Ald_Oxase/Xan_DH_a/b"/>
</dbReference>
<dbReference type="Pfam" id="PF00111">
    <property type="entry name" value="Fer2"/>
    <property type="match status" value="1"/>
</dbReference>
<feature type="region of interest" description="Disordered" evidence="5">
    <location>
        <begin position="958"/>
        <end position="985"/>
    </location>
</feature>
<dbReference type="GO" id="GO:0051537">
    <property type="term" value="F:2 iron, 2 sulfur cluster binding"/>
    <property type="evidence" value="ECO:0007669"/>
    <property type="project" value="InterPro"/>
</dbReference>
<dbReference type="GO" id="GO:0016491">
    <property type="term" value="F:oxidoreductase activity"/>
    <property type="evidence" value="ECO:0007669"/>
    <property type="project" value="UniProtKB-KW"/>
</dbReference>
<dbReference type="InterPro" id="IPR036884">
    <property type="entry name" value="2Fe-2S-bd_dom_sf"/>
</dbReference>
<dbReference type="InterPro" id="IPR001041">
    <property type="entry name" value="2Fe-2S_ferredoxin-type"/>
</dbReference>
<evidence type="ECO:0000256" key="5">
    <source>
        <dbReference type="SAM" id="MobiDB-lite"/>
    </source>
</evidence>
<dbReference type="Gene3D" id="3.90.1170.50">
    <property type="entry name" value="Aldehyde oxidase/xanthine dehydrogenase, a/b hammerhead"/>
    <property type="match status" value="1"/>
</dbReference>
<evidence type="ECO:0000256" key="4">
    <source>
        <dbReference type="ARBA" id="ARBA00023004"/>
    </source>
</evidence>
<dbReference type="Gene3D" id="3.10.20.30">
    <property type="match status" value="1"/>
</dbReference>
<keyword evidence="2" id="KW-0479">Metal-binding</keyword>
<evidence type="ECO:0000313" key="7">
    <source>
        <dbReference type="EMBL" id="QLY32210.1"/>
    </source>
</evidence>
<dbReference type="InterPro" id="IPR008274">
    <property type="entry name" value="AldOxase/xan_DH_MoCoBD1"/>
</dbReference>
<dbReference type="InterPro" id="IPR036856">
    <property type="entry name" value="Ald_Oxase/Xan_DH_a/b_sf"/>
</dbReference>
<keyword evidence="4" id="KW-0408">Iron</keyword>
<dbReference type="InterPro" id="IPR002888">
    <property type="entry name" value="2Fe-2S-bd"/>
</dbReference>
<dbReference type="SUPFAM" id="SSF47741">
    <property type="entry name" value="CO dehydrogenase ISP C-domain like"/>
    <property type="match status" value="1"/>
</dbReference>
<gene>
    <name evidence="7" type="ORF">H0264_08030</name>
</gene>
<dbReference type="PROSITE" id="PS51085">
    <property type="entry name" value="2FE2S_FER_2"/>
    <property type="match status" value="1"/>
</dbReference>
<evidence type="ECO:0000313" key="8">
    <source>
        <dbReference type="Proteomes" id="UP000515512"/>
    </source>
</evidence>
<reference evidence="7 8" key="1">
    <citation type="submission" date="2020-07" db="EMBL/GenBank/DDBJ databases">
        <authorList>
            <person name="Zhuang K."/>
            <person name="Ran Y."/>
        </authorList>
    </citation>
    <scope>NUCLEOTIDE SEQUENCE [LARGE SCALE GENOMIC DNA]</scope>
    <source>
        <strain evidence="7 8">WCH-YHL-001</strain>
    </source>
</reference>
<feature type="region of interest" description="Disordered" evidence="5">
    <location>
        <begin position="185"/>
        <end position="206"/>
    </location>
</feature>
<dbReference type="Pfam" id="PF02738">
    <property type="entry name" value="MoCoBD_1"/>
    <property type="match status" value="1"/>
</dbReference>
<organism evidence="7 8">
    <name type="scientific">Nocardia huaxiensis</name>
    <dbReference type="NCBI Taxonomy" id="2755382"/>
    <lineage>
        <taxon>Bacteria</taxon>
        <taxon>Bacillati</taxon>
        <taxon>Actinomycetota</taxon>
        <taxon>Actinomycetes</taxon>
        <taxon>Mycobacteriales</taxon>
        <taxon>Nocardiaceae</taxon>
        <taxon>Nocardia</taxon>
    </lineage>
</organism>
<name>A0A7D6VLD6_9NOCA</name>
<evidence type="ECO:0000256" key="1">
    <source>
        <dbReference type="ARBA" id="ARBA00006849"/>
    </source>
</evidence>
<proteinExistence type="inferred from homology"/>
<dbReference type="AlphaFoldDB" id="A0A7D6VLD6"/>
<dbReference type="SUPFAM" id="SSF54665">
    <property type="entry name" value="CO dehydrogenase molybdoprotein N-domain-like"/>
    <property type="match status" value="1"/>
</dbReference>
<accession>A0A7D6VLD6</accession>
<keyword evidence="3" id="KW-0560">Oxidoreductase</keyword>
<feature type="domain" description="2Fe-2S ferredoxin-type" evidence="6">
    <location>
        <begin position="1"/>
        <end position="74"/>
    </location>
</feature>
<dbReference type="KEGG" id="nhu:H0264_08030"/>
<comment type="similarity">
    <text evidence="1">Belongs to the xanthine dehydrogenase family.</text>
</comment>
<dbReference type="PROSITE" id="PS00197">
    <property type="entry name" value="2FE2S_FER_1"/>
    <property type="match status" value="1"/>
</dbReference>
<dbReference type="Gene3D" id="1.10.150.120">
    <property type="entry name" value="[2Fe-2S]-binding domain"/>
    <property type="match status" value="1"/>
</dbReference>
<dbReference type="InterPro" id="IPR012675">
    <property type="entry name" value="Beta-grasp_dom_sf"/>
</dbReference>
<dbReference type="InterPro" id="IPR037165">
    <property type="entry name" value="AldOxase/xan_DH_Mopterin-bd_sf"/>
</dbReference>
<keyword evidence="8" id="KW-1185">Reference proteome</keyword>
<dbReference type="Pfam" id="PF01315">
    <property type="entry name" value="Ald_Xan_dh_C"/>
    <property type="match status" value="1"/>
</dbReference>
<dbReference type="Pfam" id="PF20256">
    <property type="entry name" value="MoCoBD_2"/>
    <property type="match status" value="1"/>
</dbReference>
<dbReference type="GO" id="GO:0005506">
    <property type="term" value="F:iron ion binding"/>
    <property type="evidence" value="ECO:0007669"/>
    <property type="project" value="InterPro"/>
</dbReference>